<dbReference type="Pfam" id="PF07916">
    <property type="entry name" value="TraG_N"/>
    <property type="match status" value="1"/>
</dbReference>
<dbReference type="EMBL" id="CP008941">
    <property type="protein sequence ID" value="AIK95669.1"/>
    <property type="molecule type" value="Genomic_DNA"/>
</dbReference>
<feature type="region of interest" description="Disordered" evidence="1">
    <location>
        <begin position="685"/>
        <end position="722"/>
    </location>
</feature>
<feature type="domain" description="TraG N-terminal Proteobacteria" evidence="3">
    <location>
        <begin position="5"/>
        <end position="464"/>
    </location>
</feature>
<feature type="transmembrane region" description="Helical" evidence="2">
    <location>
        <begin position="372"/>
        <end position="391"/>
    </location>
</feature>
<evidence type="ECO:0000256" key="1">
    <source>
        <dbReference type="SAM" id="MobiDB-lite"/>
    </source>
</evidence>
<organism evidence="4 5">
    <name type="scientific">Candidatus Odyssella acanthamoebae</name>
    <dbReference type="NCBI Taxonomy" id="91604"/>
    <lineage>
        <taxon>Bacteria</taxon>
        <taxon>Pseudomonadati</taxon>
        <taxon>Pseudomonadota</taxon>
        <taxon>Alphaproteobacteria</taxon>
        <taxon>Holosporales</taxon>
        <taxon>Candidatus Paracaedibacteraceae</taxon>
        <taxon>Candidatus Odyssella</taxon>
    </lineage>
</organism>
<dbReference type="eggNOG" id="COG4678">
    <property type="taxonomic scope" value="Bacteria"/>
</dbReference>
<name>A0A077AUF2_9PROT</name>
<dbReference type="Proteomes" id="UP000028926">
    <property type="component" value="Chromosome"/>
</dbReference>
<dbReference type="KEGG" id="paca:ID47_01320"/>
<feature type="compositionally biased region" description="Basic and acidic residues" evidence="1">
    <location>
        <begin position="691"/>
        <end position="700"/>
    </location>
</feature>
<evidence type="ECO:0000313" key="5">
    <source>
        <dbReference type="Proteomes" id="UP000028926"/>
    </source>
</evidence>
<gene>
    <name evidence="4" type="ORF">ID47_01320</name>
</gene>
<feature type="transmembrane region" description="Helical" evidence="2">
    <location>
        <begin position="60"/>
        <end position="80"/>
    </location>
</feature>
<proteinExistence type="predicted"/>
<dbReference type="InterPro" id="IPR012931">
    <property type="entry name" value="TraG_N_Proteobacteria"/>
</dbReference>
<keyword evidence="2" id="KW-1133">Transmembrane helix</keyword>
<dbReference type="AlphaFoldDB" id="A0A077AUF2"/>
<protein>
    <recommendedName>
        <fullName evidence="3">TraG N-terminal Proteobacteria domain-containing protein</fullName>
    </recommendedName>
</protein>
<accession>A0A077AUF2</accession>
<dbReference type="HOGENOM" id="CLU_005197_0_0_5"/>
<dbReference type="OrthoDB" id="7413598at2"/>
<keyword evidence="5" id="KW-1185">Reference proteome</keyword>
<keyword evidence="2" id="KW-0812">Transmembrane</keyword>
<reference evidence="4 5" key="1">
    <citation type="submission" date="2014-07" db="EMBL/GenBank/DDBJ databases">
        <title>Comparative genomic insights into amoeba endosymbionts belonging to the families of Holosporaceae and Candidatus Midichloriaceae within Rickettsiales.</title>
        <authorList>
            <person name="Wang Z."/>
            <person name="Wu M."/>
        </authorList>
    </citation>
    <scope>NUCLEOTIDE SEQUENCE [LARGE SCALE GENOMIC DNA]</scope>
    <source>
        <strain evidence="4">PRA3</strain>
    </source>
</reference>
<evidence type="ECO:0000256" key="2">
    <source>
        <dbReference type="SAM" id="Phobius"/>
    </source>
</evidence>
<dbReference type="STRING" id="91604.ID47_01320"/>
<feature type="transmembrane region" description="Helical" evidence="2">
    <location>
        <begin position="36"/>
        <end position="54"/>
    </location>
</feature>
<feature type="compositionally biased region" description="Polar residues" evidence="1">
    <location>
        <begin position="703"/>
        <end position="722"/>
    </location>
</feature>
<evidence type="ECO:0000313" key="4">
    <source>
        <dbReference type="EMBL" id="AIK95669.1"/>
    </source>
</evidence>
<dbReference type="RefSeq" id="WP_038462971.1">
    <property type="nucleotide sequence ID" value="NZ_CP008941.1"/>
</dbReference>
<feature type="transmembrane region" description="Helical" evidence="2">
    <location>
        <begin position="345"/>
        <end position="366"/>
    </location>
</feature>
<evidence type="ECO:0000259" key="3">
    <source>
        <dbReference type="Pfam" id="PF07916"/>
    </source>
</evidence>
<sequence length="905" mass="98659">MAYDIYTYGNGEVLRGVFNALAMCLNSKSGTLYEPLIRLGMIVGALWAVIYALYNDIAKIFTSWILPLTIITGILFVPTARVNIHDPVSRFHDSVDHVPYGLAMFAGYVSKIGYGMTEQVEKNFSMPDDLKFQSTGYIFASNLMQKSNQFQITNADLAENMHQFVNECIVYDAMLGRKYTLEDLKKTDDIWGLVSSNASPVRSFMWREPREEGHLGSPACPITCKAGVEKFNAQWPKTIDVSASVFGKKLFGEGGLINAKAELLKYLPLTYGQLGLMSQDATNIIKQQIMISSFIKDTDKRSVSLGNSSNLAAQRAYLSQRATYQTLGAFAGDNLPILRAVMESITYAAFIFMIFLAILPFGWRILSAWAQIILWLQLWAPLYAILNYIMLSRATAKTVAAMSVSNSAGVTIANSVGILDANADISATAGFLSLSIPFISYALVKGVGSFVSLASHLGHVGQSAASSAAAEATSGNYSFGNISGEGRQIGNTQMLQQSMAASYRAGSFNFADGRTEMTTMADGSQIMNVGSSNLPMSLNVAESQSAQYSAMANKSYQHALNQSESSARSLSSSYRNMVDLSNSIGNSHQASDAMSQGYSTEDSKAIHKSANMLKEFADQNQISTDKAASLFAEASVGGKAFGIGGSVGGRTDISARDQHLFNEAQRVTQSEDFQEAQRLAVQASKNYSHNLSDEKSRRLAESVSGSYEQGMQQRTEAAKSYNQAESYSQQAMFTKANSSSINSNYNQQFVEWLSDQRADGTSGKIGKHGTAHIIANDPEMASTYANRFMSERGVIPSSSVGSNAHAIQNTYEHEAGHQQHAVTKDSLNNVRAKGNSEIASHRLDRQELVEGSVDNQISHHQKDILSQKESMQVQQQGIVDKVNSEKDKSVIKKTVLKAVDEATEW</sequence>
<keyword evidence="2" id="KW-0472">Membrane</keyword>